<evidence type="ECO:0000256" key="1">
    <source>
        <dbReference type="ARBA" id="ARBA00004141"/>
    </source>
</evidence>
<dbReference type="NCBIfam" id="NF008241">
    <property type="entry name" value="PRK11017.1"/>
    <property type="match status" value="1"/>
</dbReference>
<comment type="subcellular location">
    <subcellularLocation>
        <location evidence="1">Membrane</location>
        <topology evidence="1">Multi-pass membrane protein</topology>
    </subcellularLocation>
</comment>
<dbReference type="PANTHER" id="PTHR30569">
    <property type="entry name" value="CYTOSINE TRANSPORTER CODB"/>
    <property type="match status" value="1"/>
</dbReference>
<comment type="caution">
    <text evidence="8">The sequence shown here is derived from an EMBL/GenBank/DDBJ whole genome shotgun (WGS) entry which is preliminary data.</text>
</comment>
<evidence type="ECO:0000256" key="3">
    <source>
        <dbReference type="ARBA" id="ARBA00022692"/>
    </source>
</evidence>
<keyword evidence="9" id="KW-1185">Reference proteome</keyword>
<dbReference type="AlphaFoldDB" id="A0A329R325"/>
<feature type="transmembrane region" description="Helical" evidence="7">
    <location>
        <begin position="36"/>
        <end position="59"/>
    </location>
</feature>
<feature type="transmembrane region" description="Helical" evidence="7">
    <location>
        <begin position="172"/>
        <end position="190"/>
    </location>
</feature>
<dbReference type="InterPro" id="IPR001248">
    <property type="entry name" value="Pur-cyt_permease"/>
</dbReference>
<feature type="transmembrane region" description="Helical" evidence="7">
    <location>
        <begin position="275"/>
        <end position="297"/>
    </location>
</feature>
<feature type="region of interest" description="Disordered" evidence="6">
    <location>
        <begin position="1"/>
        <end position="24"/>
    </location>
</feature>
<evidence type="ECO:0000256" key="4">
    <source>
        <dbReference type="ARBA" id="ARBA00022989"/>
    </source>
</evidence>
<feature type="transmembrane region" description="Helical" evidence="7">
    <location>
        <begin position="65"/>
        <end position="91"/>
    </location>
</feature>
<dbReference type="Gene3D" id="1.10.4160.10">
    <property type="entry name" value="Hydantoin permease"/>
    <property type="match status" value="1"/>
</dbReference>
<reference evidence="8 9" key="1">
    <citation type="submission" date="2018-06" db="EMBL/GenBank/DDBJ databases">
        <title>Phytoactinopolyspora halophila sp. nov., a novel halophilic actinomycete isolated from a saline soil in China.</title>
        <authorList>
            <person name="Tang S.-K."/>
        </authorList>
    </citation>
    <scope>NUCLEOTIDE SEQUENCE [LARGE SCALE GENOMIC DNA]</scope>
    <source>
        <strain evidence="8 9">YIM 96934</strain>
    </source>
</reference>
<feature type="compositionally biased region" description="Basic and acidic residues" evidence="6">
    <location>
        <begin position="9"/>
        <end position="21"/>
    </location>
</feature>
<comment type="similarity">
    <text evidence="2">Belongs to the purine-cytosine permease (2.A.39) family.</text>
</comment>
<dbReference type="Proteomes" id="UP000250462">
    <property type="component" value="Unassembled WGS sequence"/>
</dbReference>
<evidence type="ECO:0000256" key="2">
    <source>
        <dbReference type="ARBA" id="ARBA00008974"/>
    </source>
</evidence>
<dbReference type="PANTHER" id="PTHR30569:SF0">
    <property type="entry name" value="CYTOSINE PERMEASE"/>
    <property type="match status" value="1"/>
</dbReference>
<evidence type="ECO:0000256" key="7">
    <source>
        <dbReference type="SAM" id="Phobius"/>
    </source>
</evidence>
<dbReference type="OrthoDB" id="3169878at2"/>
<evidence type="ECO:0000256" key="5">
    <source>
        <dbReference type="ARBA" id="ARBA00023136"/>
    </source>
</evidence>
<feature type="transmembrane region" description="Helical" evidence="7">
    <location>
        <begin position="112"/>
        <end position="137"/>
    </location>
</feature>
<protein>
    <submittedName>
        <fullName evidence="8">Cytosine permease</fullName>
    </submittedName>
</protein>
<dbReference type="CDD" id="cd11484">
    <property type="entry name" value="SLC-NCS1sbd_CobB-like"/>
    <property type="match status" value="1"/>
</dbReference>
<organism evidence="8 9">
    <name type="scientific">Phytoactinopolyspora halophila</name>
    <dbReference type="NCBI Taxonomy" id="1981511"/>
    <lineage>
        <taxon>Bacteria</taxon>
        <taxon>Bacillati</taxon>
        <taxon>Actinomycetota</taxon>
        <taxon>Actinomycetes</taxon>
        <taxon>Jiangellales</taxon>
        <taxon>Jiangellaceae</taxon>
        <taxon>Phytoactinopolyspora</taxon>
    </lineage>
</organism>
<keyword evidence="3 7" id="KW-0812">Transmembrane</keyword>
<dbReference type="GO" id="GO:0015209">
    <property type="term" value="F:cytosine transmembrane transporter activity"/>
    <property type="evidence" value="ECO:0007669"/>
    <property type="project" value="InterPro"/>
</dbReference>
<feature type="transmembrane region" description="Helical" evidence="7">
    <location>
        <begin position="346"/>
        <end position="367"/>
    </location>
</feature>
<keyword evidence="5 7" id="KW-0472">Membrane</keyword>
<feature type="transmembrane region" description="Helical" evidence="7">
    <location>
        <begin position="210"/>
        <end position="232"/>
    </location>
</feature>
<dbReference type="InterPro" id="IPR030191">
    <property type="entry name" value="CodB"/>
</dbReference>
<feature type="transmembrane region" description="Helical" evidence="7">
    <location>
        <begin position="149"/>
        <end position="167"/>
    </location>
</feature>
<sequence length="436" mass="46396">MTANSPDGSEARTHADSHVDPDYPIEPVPGHARKSLFSLSIVLLGFTFFTPTMLAGAQVGAAFEFWPLMGVLALGSVVLGTYVAVISGIGARTGLTTVMMCRYAFGNRGSKLSSLLLGGTQVGWYGVTVATLAQLTANAFEWEGDGVERLLMVIGGFLMGVTAYYGYRGMYGLSLVSVPLLLILVAWITMRSFDEVGGMSGMLDQEPTTTMGLALAVTIIVGTFASGGTQAPNWTRFARSPGQGFGAALIAFVVGQFLMLFCGAIGAIAFGEPDFVLVLFQLGLVFWGLVFLLSNLWTTNDNAAYNFGVAGAEIANSRSKKPFVVIGVVIGTVLAITGIYDNLITYLNWLGILIPPIGGVIIGDWWSRWRHSLPAPSTHVFPAVRWENVAAYGLGAAVAWISDEWTWGIPPINGIVVALLAAALAARVRRSEPVTR</sequence>
<feature type="transmembrane region" description="Helical" evidence="7">
    <location>
        <begin position="323"/>
        <end position="340"/>
    </location>
</feature>
<feature type="transmembrane region" description="Helical" evidence="7">
    <location>
        <begin position="407"/>
        <end position="426"/>
    </location>
</feature>
<feature type="transmembrane region" description="Helical" evidence="7">
    <location>
        <begin position="244"/>
        <end position="269"/>
    </location>
</feature>
<dbReference type="RefSeq" id="WP_112256871.1">
    <property type="nucleotide sequence ID" value="NZ_QMIG01000002.1"/>
</dbReference>
<dbReference type="EMBL" id="QMIG01000002">
    <property type="protein sequence ID" value="RAW17912.1"/>
    <property type="molecule type" value="Genomic_DNA"/>
</dbReference>
<keyword evidence="4 7" id="KW-1133">Transmembrane helix</keyword>
<feature type="transmembrane region" description="Helical" evidence="7">
    <location>
        <begin position="379"/>
        <end position="401"/>
    </location>
</feature>
<accession>A0A329R325</accession>
<name>A0A329R325_9ACTN</name>
<proteinExistence type="inferred from homology"/>
<evidence type="ECO:0000313" key="8">
    <source>
        <dbReference type="EMBL" id="RAW17912.1"/>
    </source>
</evidence>
<evidence type="ECO:0000256" key="6">
    <source>
        <dbReference type="SAM" id="MobiDB-lite"/>
    </source>
</evidence>
<dbReference type="GO" id="GO:0005886">
    <property type="term" value="C:plasma membrane"/>
    <property type="evidence" value="ECO:0007669"/>
    <property type="project" value="TreeGrafter"/>
</dbReference>
<evidence type="ECO:0000313" key="9">
    <source>
        <dbReference type="Proteomes" id="UP000250462"/>
    </source>
</evidence>
<gene>
    <name evidence="8" type="ORF">DPM12_03425</name>
</gene>
<dbReference type="Pfam" id="PF02133">
    <property type="entry name" value="Transp_cyt_pur"/>
    <property type="match status" value="1"/>
</dbReference>